<organism evidence="1">
    <name type="scientific">Ophidiomyces ophidiicola</name>
    <dbReference type="NCBI Taxonomy" id="1387563"/>
    <lineage>
        <taxon>Eukaryota</taxon>
        <taxon>Fungi</taxon>
        <taxon>Dikarya</taxon>
        <taxon>Ascomycota</taxon>
        <taxon>Pezizomycotina</taxon>
        <taxon>Eurotiomycetes</taxon>
        <taxon>Eurotiomycetidae</taxon>
        <taxon>Onygenales</taxon>
        <taxon>Onygenaceae</taxon>
        <taxon>Ophidiomyces</taxon>
    </lineage>
</organism>
<comment type="caution">
    <text evidence="1">The sequence shown here is derived from an EMBL/GenBank/DDBJ whole genome shotgun (WGS) entry which is preliminary data.</text>
</comment>
<name>A0ACB8UXA2_9EURO</name>
<sequence length="525" mass="59818">MAFFDYPLLGLSISPARPWLDLPSSTSTIVLVSIVTIVLWQLARTIFGDVKAPYVGYESSWAPVWVASLLSAQQVPFLIQEGFRRYRDSMFKIHKRDSDILVISNRFVDELRSLPQEHIGAIDAHVKILLGSITGTDILLDGDLHTKALQTKLTPNLGVLTEQLKAELDFSMTVELPDCEDEWVEVQMPGILRRFVARLSARAFVGSAVCRNEDWIRASITYAENIFMTMTSLRKFPTFLRSLLAPFLSSYWRVQSDLSTAKAILAPIIEQRRRDQALKNLSYDKPKDLLQGMMDLAKPNEAASHRLAHRQFTLSLGSLNTTTTAAVQTLYDICDHPEYFEPLREELLSALAADGGWDKTTPNKMHGMDSFMKESQRFYPPSFLSFNRIVKKPLTLSDGTQIRRGTHFGMPSYSILQDPKIVPSPEKFDGFRYKKLREDPREVNKHQFASTDVNNLHFGHGKYACPGRFFASLIIKMIVGNLILHYDFKFPDGTRRPLNLNLDENVYPDPSAVLLMRRRRNIQEK</sequence>
<accession>A0ACB8UXA2</accession>
<gene>
    <name evidence="1" type="ORF">LOY88_003297</name>
</gene>
<proteinExistence type="predicted"/>
<protein>
    <submittedName>
        <fullName evidence="1">Uncharacterized protein</fullName>
    </submittedName>
</protein>
<evidence type="ECO:0000313" key="1">
    <source>
        <dbReference type="EMBL" id="KAI2387067.1"/>
    </source>
</evidence>
<reference evidence="1" key="1">
    <citation type="journal article" date="2022" name="bioRxiv">
        <title>Population genetic analysis of Ophidiomyces ophidiicola, the causative agent of snake fungal disease, indicates recent introductions to the USA.</title>
        <authorList>
            <person name="Ladner J.T."/>
            <person name="Palmer J.M."/>
            <person name="Ettinger C.L."/>
            <person name="Stajich J.E."/>
            <person name="Farrell T.M."/>
            <person name="Glorioso B.M."/>
            <person name="Lawson B."/>
            <person name="Price S.J."/>
            <person name="Stengle A.G."/>
            <person name="Grear D.A."/>
            <person name="Lorch J.M."/>
        </authorList>
    </citation>
    <scope>NUCLEOTIDE SEQUENCE</scope>
    <source>
        <strain evidence="1">NWHC 24266-5</strain>
    </source>
</reference>
<dbReference type="EMBL" id="JALBCA010000042">
    <property type="protein sequence ID" value="KAI2387067.1"/>
    <property type="molecule type" value="Genomic_DNA"/>
</dbReference>